<gene>
    <name evidence="2" type="ORF">GGQ57_003824</name>
</gene>
<reference evidence="2 3" key="1">
    <citation type="submission" date="2020-08" db="EMBL/GenBank/DDBJ databases">
        <title>Genomic Encyclopedia of Type Strains, Phase IV (KMG-IV): sequencing the most valuable type-strain genomes for metagenomic binning, comparative biology and taxonomic classification.</title>
        <authorList>
            <person name="Goeker M."/>
        </authorList>
    </citation>
    <scope>NUCLEOTIDE SEQUENCE [LARGE SCALE GENOMIC DNA]</scope>
    <source>
        <strain evidence="2 3">DSM 102983</strain>
    </source>
</reference>
<evidence type="ECO:0000313" key="2">
    <source>
        <dbReference type="EMBL" id="MBB4623900.1"/>
    </source>
</evidence>
<evidence type="ECO:0000256" key="1">
    <source>
        <dbReference type="SAM" id="Phobius"/>
    </source>
</evidence>
<keyword evidence="1" id="KW-0812">Transmembrane</keyword>
<sequence length="34" mass="4079">MKYVLFIAMDVAVYPFLLLFYIAKCIFEKIQPIH</sequence>
<name>A0ABR6KQY2_9BACT</name>
<accession>A0ABR6KQY2</accession>
<keyword evidence="1" id="KW-1133">Transmembrane helix</keyword>
<dbReference type="Proteomes" id="UP000533637">
    <property type="component" value="Unassembled WGS sequence"/>
</dbReference>
<dbReference type="EMBL" id="JACHOC010000008">
    <property type="protein sequence ID" value="MBB4623900.1"/>
    <property type="molecule type" value="Genomic_DNA"/>
</dbReference>
<comment type="caution">
    <text evidence="2">The sequence shown here is derived from an EMBL/GenBank/DDBJ whole genome shotgun (WGS) entry which is preliminary data.</text>
</comment>
<organism evidence="2 3">
    <name type="scientific">Parabacteroides faecis</name>
    <dbReference type="NCBI Taxonomy" id="1217282"/>
    <lineage>
        <taxon>Bacteria</taxon>
        <taxon>Pseudomonadati</taxon>
        <taxon>Bacteroidota</taxon>
        <taxon>Bacteroidia</taxon>
        <taxon>Bacteroidales</taxon>
        <taxon>Tannerellaceae</taxon>
        <taxon>Parabacteroides</taxon>
    </lineage>
</organism>
<protein>
    <submittedName>
        <fullName evidence="2">Uncharacterized protein</fullName>
    </submittedName>
</protein>
<feature type="transmembrane region" description="Helical" evidence="1">
    <location>
        <begin position="6"/>
        <end position="27"/>
    </location>
</feature>
<evidence type="ECO:0000313" key="3">
    <source>
        <dbReference type="Proteomes" id="UP000533637"/>
    </source>
</evidence>
<keyword evidence="1" id="KW-0472">Membrane</keyword>
<keyword evidence="3" id="KW-1185">Reference proteome</keyword>
<proteinExistence type="predicted"/>